<dbReference type="InterPro" id="IPR006442">
    <property type="entry name" value="Antitoxin_Phd/YefM"/>
</dbReference>
<dbReference type="EMBL" id="CP007030">
    <property type="protein sequence ID" value="AHF01529.1"/>
    <property type="molecule type" value="Genomic_DNA"/>
</dbReference>
<organism evidence="3 4">
    <name type="scientific">Thiomicrospira aerophila AL3</name>
    <dbReference type="NCBI Taxonomy" id="717772"/>
    <lineage>
        <taxon>Bacteria</taxon>
        <taxon>Pseudomonadati</taxon>
        <taxon>Pseudomonadota</taxon>
        <taxon>Gammaproteobacteria</taxon>
        <taxon>Thiotrichales</taxon>
        <taxon>Piscirickettsiaceae</taxon>
        <taxon>Thiomicrospira</taxon>
    </lineage>
</organism>
<dbReference type="PANTHER" id="PTHR35377">
    <property type="entry name" value="ANTITOXIN VAPB49-RELATED-RELATED"/>
    <property type="match status" value="1"/>
</dbReference>
<gene>
    <name evidence="3" type="ORF">THIAE_06960</name>
</gene>
<name>W0DX21_9GAMM</name>
<comment type="similarity">
    <text evidence="1 2">Belongs to the phD/YefM antitoxin family.</text>
</comment>
<dbReference type="STRING" id="717772.THIAE_06960"/>
<keyword evidence="4" id="KW-1185">Reference proteome</keyword>
<protein>
    <recommendedName>
        <fullName evidence="2">Antitoxin</fullName>
    </recommendedName>
</protein>
<accession>W0DX21</accession>
<evidence type="ECO:0000256" key="1">
    <source>
        <dbReference type="ARBA" id="ARBA00009981"/>
    </source>
</evidence>
<dbReference type="eggNOG" id="COG4118">
    <property type="taxonomic scope" value="Bacteria"/>
</dbReference>
<dbReference type="GO" id="GO:0097351">
    <property type="term" value="F:toxin sequestering activity"/>
    <property type="evidence" value="ECO:0007669"/>
    <property type="project" value="TreeGrafter"/>
</dbReference>
<dbReference type="SUPFAM" id="SSF143120">
    <property type="entry name" value="YefM-like"/>
    <property type="match status" value="1"/>
</dbReference>
<evidence type="ECO:0000256" key="2">
    <source>
        <dbReference type="RuleBase" id="RU362080"/>
    </source>
</evidence>
<dbReference type="KEGG" id="tao:THIAE_06960"/>
<reference evidence="3 4" key="1">
    <citation type="submission" date="2013-12" db="EMBL/GenBank/DDBJ databases">
        <authorList>
            <consortium name="DOE Joint Genome Institute"/>
            <person name="Kappler U."/>
            <person name="Huntemann M."/>
            <person name="Han J."/>
            <person name="Chen A."/>
            <person name="Kyrpides N."/>
            <person name="Mavromatis K."/>
            <person name="Markowitz V."/>
            <person name="Palaniappan K."/>
            <person name="Ivanova N."/>
            <person name="Schaumberg A."/>
            <person name="Pati A."/>
            <person name="Liolios K."/>
            <person name="Nordberg H.P."/>
            <person name="Cantor M.N."/>
            <person name="Hua S.X."/>
            <person name="Woyke T."/>
        </authorList>
    </citation>
    <scope>NUCLEOTIDE SEQUENCE [LARGE SCALE GENOMIC DNA]</scope>
    <source>
        <strain evidence="4">AL2</strain>
    </source>
</reference>
<dbReference type="Gene3D" id="3.40.1620.10">
    <property type="entry name" value="YefM-like domain"/>
    <property type="match status" value="1"/>
</dbReference>
<dbReference type="AlphaFoldDB" id="W0DX21"/>
<evidence type="ECO:0000313" key="3">
    <source>
        <dbReference type="EMBL" id="AHF01529.1"/>
    </source>
</evidence>
<dbReference type="NCBIfam" id="TIGR01552">
    <property type="entry name" value="phd_fam"/>
    <property type="match status" value="1"/>
</dbReference>
<dbReference type="InterPro" id="IPR051416">
    <property type="entry name" value="phD-YefM_TA_antitoxins"/>
</dbReference>
<dbReference type="RefSeq" id="WP_006461069.1">
    <property type="nucleotide sequence ID" value="NZ_CP007030.1"/>
</dbReference>
<dbReference type="InterPro" id="IPR036165">
    <property type="entry name" value="YefM-like_sf"/>
</dbReference>
<sequence>MNVSISEFRQHLPQYLKQVQQGKEIQIANRGKVIARLVPDEQVAKQQKALEKLLAWQKHITMDDVVNTSDLATWSHDKDNL</sequence>
<dbReference type="HOGENOM" id="CLU_163140_2_3_6"/>
<dbReference type="Pfam" id="PF02604">
    <property type="entry name" value="PhdYeFM_antitox"/>
    <property type="match status" value="1"/>
</dbReference>
<proteinExistence type="inferred from homology"/>
<evidence type="ECO:0000313" key="4">
    <source>
        <dbReference type="Proteomes" id="UP000005380"/>
    </source>
</evidence>
<dbReference type="PANTHER" id="PTHR35377:SF5">
    <property type="entry name" value="ANTITOXIN VAPB46"/>
    <property type="match status" value="1"/>
</dbReference>
<comment type="function">
    <text evidence="2">Antitoxin component of a type II toxin-antitoxin (TA) system.</text>
</comment>
<dbReference type="InParanoid" id="W0DX21"/>
<dbReference type="OrthoDB" id="9800503at2"/>
<dbReference type="Proteomes" id="UP000005380">
    <property type="component" value="Chromosome"/>
</dbReference>